<evidence type="ECO:0000256" key="6">
    <source>
        <dbReference type="ARBA" id="ARBA00022737"/>
    </source>
</evidence>
<dbReference type="SUPFAM" id="SSF81321">
    <property type="entry name" value="Family A G protein-coupled receptor-like"/>
    <property type="match status" value="1"/>
</dbReference>
<comment type="caution">
    <text evidence="13">The sequence shown here is derived from an EMBL/GenBank/DDBJ whole genome shotgun (WGS) entry which is preliminary data.</text>
</comment>
<dbReference type="EMBL" id="CAUYUJ010004002">
    <property type="protein sequence ID" value="CAK0807752.1"/>
    <property type="molecule type" value="Genomic_DNA"/>
</dbReference>
<gene>
    <name evidence="13" type="ORF">PCOR1329_LOCUS13535</name>
</gene>
<evidence type="ECO:0000313" key="13">
    <source>
        <dbReference type="EMBL" id="CAK0807752.1"/>
    </source>
</evidence>
<dbReference type="InterPro" id="IPR013105">
    <property type="entry name" value="TPR_2"/>
</dbReference>
<keyword evidence="5" id="KW-0597">Phosphoprotein</keyword>
<feature type="region of interest" description="Disordered" evidence="11">
    <location>
        <begin position="360"/>
        <end position="391"/>
    </location>
</feature>
<keyword evidence="12" id="KW-0472">Membrane</keyword>
<feature type="transmembrane region" description="Helical" evidence="12">
    <location>
        <begin position="12"/>
        <end position="37"/>
    </location>
</feature>
<dbReference type="InterPro" id="IPR011990">
    <property type="entry name" value="TPR-like_helical_dom_sf"/>
</dbReference>
<dbReference type="Proteomes" id="UP001189429">
    <property type="component" value="Unassembled WGS sequence"/>
</dbReference>
<feature type="repeat" description="TPR" evidence="10">
    <location>
        <begin position="297"/>
        <end position="330"/>
    </location>
</feature>
<feature type="compositionally biased region" description="Basic and acidic residues" evidence="11">
    <location>
        <begin position="82"/>
        <end position="101"/>
    </location>
</feature>
<evidence type="ECO:0000256" key="11">
    <source>
        <dbReference type="SAM" id="MobiDB-lite"/>
    </source>
</evidence>
<evidence type="ECO:0000256" key="10">
    <source>
        <dbReference type="PROSITE-ProRule" id="PRU00339"/>
    </source>
</evidence>
<evidence type="ECO:0000256" key="4">
    <source>
        <dbReference type="ARBA" id="ARBA00022490"/>
    </source>
</evidence>
<dbReference type="PANTHER" id="PTHR46512:SF9">
    <property type="entry name" value="PEPTIDYLPROLYL ISOMERASE"/>
    <property type="match status" value="1"/>
</dbReference>
<keyword evidence="7 10" id="KW-0802">TPR repeat</keyword>
<name>A0ABN9QNM6_9DINO</name>
<protein>
    <recommendedName>
        <fullName evidence="3">peptidylprolyl isomerase</fullName>
        <ecNumber evidence="3">5.2.1.8</ecNumber>
    </recommendedName>
</protein>
<comment type="subcellular location">
    <subcellularLocation>
        <location evidence="2">Cytoplasm</location>
    </subcellularLocation>
</comment>
<dbReference type="PROSITE" id="PS50005">
    <property type="entry name" value="TPR"/>
    <property type="match status" value="1"/>
</dbReference>
<dbReference type="InterPro" id="IPR050754">
    <property type="entry name" value="FKBP4/5/8-like"/>
</dbReference>
<dbReference type="Pfam" id="PF07719">
    <property type="entry name" value="TPR_2"/>
    <property type="match status" value="1"/>
</dbReference>
<comment type="catalytic activity">
    <reaction evidence="1">
        <text>[protein]-peptidylproline (omega=180) = [protein]-peptidylproline (omega=0)</text>
        <dbReference type="Rhea" id="RHEA:16237"/>
        <dbReference type="Rhea" id="RHEA-COMP:10747"/>
        <dbReference type="Rhea" id="RHEA-COMP:10748"/>
        <dbReference type="ChEBI" id="CHEBI:83833"/>
        <dbReference type="ChEBI" id="CHEBI:83834"/>
        <dbReference type="EC" id="5.2.1.8"/>
    </reaction>
</comment>
<sequence>MIPLVIIGARLLIGSVVLSGFGVMLTAVVVFITNVMLRKYVDISFKKLHQARELHGKFRRRMHEVSAEVAERNKKRPQSSRQDCKESANRKARKDDPDPHSYDLTVSTDDTKYEVLTVISWCAYPVVDLFPMFGITAAQAVVAIQITHYVPDIISKCGVGLVIYQITHDKSSKGALLGAMSAASPLELLKEAQEFKQQGNARFKEGEWRKALGSYHKVFCYINGLSLPGQKSEAASYGEMMGRSTSASQVPAEHVEEFKQLQLSTNLNMAACYLKIAEYQKCQTACGKALAVSGDSSKAYFRRGQANLELRDLDAARTDFEQARALAPEDPAVEKELKRLKVAFQRHEKQEKARFAKMFDKMAKDSRDDEGGEPAAPAAGSGDQEAAAASA</sequence>
<evidence type="ECO:0000256" key="2">
    <source>
        <dbReference type="ARBA" id="ARBA00004496"/>
    </source>
</evidence>
<feature type="region of interest" description="Disordered" evidence="11">
    <location>
        <begin position="67"/>
        <end position="103"/>
    </location>
</feature>
<evidence type="ECO:0000256" key="5">
    <source>
        <dbReference type="ARBA" id="ARBA00022553"/>
    </source>
</evidence>
<dbReference type="Gene3D" id="1.25.40.10">
    <property type="entry name" value="Tetratricopeptide repeat domain"/>
    <property type="match status" value="1"/>
</dbReference>
<keyword evidence="12" id="KW-0812">Transmembrane</keyword>
<evidence type="ECO:0000256" key="3">
    <source>
        <dbReference type="ARBA" id="ARBA00013194"/>
    </source>
</evidence>
<keyword evidence="8" id="KW-0697">Rotamase</keyword>
<dbReference type="InterPro" id="IPR019734">
    <property type="entry name" value="TPR_rpt"/>
</dbReference>
<evidence type="ECO:0000256" key="12">
    <source>
        <dbReference type="SAM" id="Phobius"/>
    </source>
</evidence>
<evidence type="ECO:0000256" key="9">
    <source>
        <dbReference type="ARBA" id="ARBA00023235"/>
    </source>
</evidence>
<evidence type="ECO:0000256" key="1">
    <source>
        <dbReference type="ARBA" id="ARBA00000971"/>
    </source>
</evidence>
<evidence type="ECO:0000256" key="7">
    <source>
        <dbReference type="ARBA" id="ARBA00022803"/>
    </source>
</evidence>
<evidence type="ECO:0000256" key="8">
    <source>
        <dbReference type="ARBA" id="ARBA00023110"/>
    </source>
</evidence>
<dbReference type="PANTHER" id="PTHR46512">
    <property type="entry name" value="PEPTIDYLPROLYL ISOMERASE"/>
    <property type="match status" value="1"/>
</dbReference>
<keyword evidence="4" id="KW-0963">Cytoplasm</keyword>
<dbReference type="EC" id="5.2.1.8" evidence="3"/>
<dbReference type="SUPFAM" id="SSF48452">
    <property type="entry name" value="TPR-like"/>
    <property type="match status" value="1"/>
</dbReference>
<evidence type="ECO:0000313" key="14">
    <source>
        <dbReference type="Proteomes" id="UP001189429"/>
    </source>
</evidence>
<dbReference type="SMART" id="SM00028">
    <property type="entry name" value="TPR"/>
    <property type="match status" value="3"/>
</dbReference>
<keyword evidence="12" id="KW-1133">Transmembrane helix</keyword>
<dbReference type="Gene3D" id="1.20.1070.10">
    <property type="entry name" value="Rhodopsin 7-helix transmembrane proteins"/>
    <property type="match status" value="1"/>
</dbReference>
<accession>A0ABN9QNM6</accession>
<organism evidence="13 14">
    <name type="scientific">Prorocentrum cordatum</name>
    <dbReference type="NCBI Taxonomy" id="2364126"/>
    <lineage>
        <taxon>Eukaryota</taxon>
        <taxon>Sar</taxon>
        <taxon>Alveolata</taxon>
        <taxon>Dinophyceae</taxon>
        <taxon>Prorocentrales</taxon>
        <taxon>Prorocentraceae</taxon>
        <taxon>Prorocentrum</taxon>
    </lineage>
</organism>
<keyword evidence="6" id="KW-0677">Repeat</keyword>
<keyword evidence="9" id="KW-0413">Isomerase</keyword>
<feature type="compositionally biased region" description="Low complexity" evidence="11">
    <location>
        <begin position="373"/>
        <end position="391"/>
    </location>
</feature>
<proteinExistence type="predicted"/>
<reference evidence="13" key="1">
    <citation type="submission" date="2023-10" db="EMBL/GenBank/DDBJ databases">
        <authorList>
            <person name="Chen Y."/>
            <person name="Shah S."/>
            <person name="Dougan E. K."/>
            <person name="Thang M."/>
            <person name="Chan C."/>
        </authorList>
    </citation>
    <scope>NUCLEOTIDE SEQUENCE [LARGE SCALE GENOMIC DNA]</scope>
</reference>
<feature type="compositionally biased region" description="Basic and acidic residues" evidence="11">
    <location>
        <begin position="360"/>
        <end position="369"/>
    </location>
</feature>
<keyword evidence="14" id="KW-1185">Reference proteome</keyword>